<dbReference type="InterPro" id="IPR036249">
    <property type="entry name" value="Thioredoxin-like_sf"/>
</dbReference>
<dbReference type="PANTHER" id="PTHR34573:SF1">
    <property type="entry name" value="VITAMIN K EPOXIDE REDUCTASE DOMAIN-CONTAINING PROTEIN"/>
    <property type="match status" value="1"/>
</dbReference>
<dbReference type="EMBL" id="JAMPKM010000001">
    <property type="protein sequence ID" value="MEP0815873.1"/>
    <property type="molecule type" value="Genomic_DNA"/>
</dbReference>
<comment type="caution">
    <text evidence="1">The sequence shown here is derived from an EMBL/GenBank/DDBJ whole genome shotgun (WGS) entry which is preliminary data.</text>
</comment>
<proteinExistence type="predicted"/>
<protein>
    <recommendedName>
        <fullName evidence="3">Vitamin K epoxide reductase</fullName>
    </recommendedName>
</protein>
<evidence type="ECO:0008006" key="3">
    <source>
        <dbReference type="Google" id="ProtNLM"/>
    </source>
</evidence>
<reference evidence="1 2" key="1">
    <citation type="submission" date="2022-04" db="EMBL/GenBank/DDBJ databases">
        <title>Positive selection, recombination, and allopatry shape intraspecific diversity of widespread and dominant cyanobacteria.</title>
        <authorList>
            <person name="Wei J."/>
            <person name="Shu W."/>
            <person name="Hu C."/>
        </authorList>
    </citation>
    <scope>NUCLEOTIDE SEQUENCE [LARGE SCALE GENOMIC DNA]</scope>
    <source>
        <strain evidence="1 2">GB2-A4</strain>
    </source>
</reference>
<name>A0ABV0J3Q6_9CYAN</name>
<keyword evidence="2" id="KW-1185">Reference proteome</keyword>
<dbReference type="RefSeq" id="WP_190431436.1">
    <property type="nucleotide sequence ID" value="NZ_JAMPKM010000001.1"/>
</dbReference>
<dbReference type="PANTHER" id="PTHR34573">
    <property type="entry name" value="VKC DOMAIN-CONTAINING PROTEIN"/>
    <property type="match status" value="1"/>
</dbReference>
<dbReference type="Gene3D" id="3.40.30.10">
    <property type="entry name" value="Glutaredoxin"/>
    <property type="match status" value="1"/>
</dbReference>
<sequence>MTGRIKVILSSQQNEQSSRNPLAALLRQAKFLSVAIALSLAVFLWGCDDLTAANLPTPPETVAFEQSLAQHLQQTGAKMYGAYWCPHCADQKALFGPAVATVPYVECDPKGEKPQPDLCQAKQIEGYPTWEIGDRLYSGTRSLLELAALSGYKAPSVNNPSAEVSSQTSP</sequence>
<evidence type="ECO:0000313" key="1">
    <source>
        <dbReference type="EMBL" id="MEP0815873.1"/>
    </source>
</evidence>
<gene>
    <name evidence="1" type="ORF">NC998_02055</name>
</gene>
<evidence type="ECO:0000313" key="2">
    <source>
        <dbReference type="Proteomes" id="UP001464891"/>
    </source>
</evidence>
<organism evidence="1 2">
    <name type="scientific">Trichocoleus desertorum GB2-A4</name>
    <dbReference type="NCBI Taxonomy" id="2933944"/>
    <lineage>
        <taxon>Bacteria</taxon>
        <taxon>Bacillati</taxon>
        <taxon>Cyanobacteriota</taxon>
        <taxon>Cyanophyceae</taxon>
        <taxon>Leptolyngbyales</taxon>
        <taxon>Trichocoleusaceae</taxon>
        <taxon>Trichocoleus</taxon>
    </lineage>
</organism>
<accession>A0ABV0J3Q6</accession>
<dbReference type="Proteomes" id="UP001464891">
    <property type="component" value="Unassembled WGS sequence"/>
</dbReference>
<dbReference type="SUPFAM" id="SSF52833">
    <property type="entry name" value="Thioredoxin-like"/>
    <property type="match status" value="1"/>
</dbReference>